<gene>
    <name evidence="1" type="ORF">ABS772_14730</name>
</gene>
<proteinExistence type="predicted"/>
<reference evidence="1 2" key="1">
    <citation type="submission" date="2024-06" db="EMBL/GenBank/DDBJ databases">
        <authorList>
            <person name="Campbell A.G."/>
        </authorList>
    </citation>
    <scope>NUCLEOTIDE SEQUENCE [LARGE SCALE GENOMIC DNA]</scope>
    <source>
        <strain evidence="1 2">EM12</strain>
    </source>
</reference>
<dbReference type="RefSeq" id="WP_350395589.1">
    <property type="nucleotide sequence ID" value="NZ_JBELQE010000083.1"/>
</dbReference>
<evidence type="ECO:0000313" key="2">
    <source>
        <dbReference type="Proteomes" id="UP001480955"/>
    </source>
</evidence>
<name>A0ABV1QP49_9HYPH</name>
<protein>
    <submittedName>
        <fullName evidence="1">Uncharacterized protein</fullName>
    </submittedName>
</protein>
<organism evidence="1 2">
    <name type="scientific">Methylorubrum podarium</name>
    <dbReference type="NCBI Taxonomy" id="200476"/>
    <lineage>
        <taxon>Bacteria</taxon>
        <taxon>Pseudomonadati</taxon>
        <taxon>Pseudomonadota</taxon>
        <taxon>Alphaproteobacteria</taxon>
        <taxon>Hyphomicrobiales</taxon>
        <taxon>Methylobacteriaceae</taxon>
        <taxon>Methylorubrum</taxon>
    </lineage>
</organism>
<evidence type="ECO:0000313" key="1">
    <source>
        <dbReference type="EMBL" id="MER2251173.1"/>
    </source>
</evidence>
<keyword evidence="2" id="KW-1185">Reference proteome</keyword>
<dbReference type="EMBL" id="JBELQE010000083">
    <property type="protein sequence ID" value="MER2251173.1"/>
    <property type="molecule type" value="Genomic_DNA"/>
</dbReference>
<comment type="caution">
    <text evidence="1">The sequence shown here is derived from an EMBL/GenBank/DDBJ whole genome shotgun (WGS) entry which is preliminary data.</text>
</comment>
<dbReference type="Proteomes" id="UP001480955">
    <property type="component" value="Unassembled WGS sequence"/>
</dbReference>
<sequence length="99" mass="11014">MKHPEIAPDLHGVDDAERISPVAQRNFSDARPQSLHRLDDVGALAFRGDGERAQALLPSTRRKRLERLSGCLDPRDRARSPRHAAIVGIFDNNGKNARL</sequence>
<accession>A0ABV1QP49</accession>